<dbReference type="EMBL" id="UINC01120333">
    <property type="protein sequence ID" value="SVC94753.1"/>
    <property type="molecule type" value="Genomic_DNA"/>
</dbReference>
<sequence length="323" mass="36119">AIAAEQRAELTELIAVIYSDLGDAEAALAWRQRLLGETGTHQIETLRKMVDLQLETGDFDAAFATLRELTISDSAGRYSHYLRLAELGERRGDEDIRLVGLEGMAQVQPDDLENVATLVQFHIQAGDTDAAMQWIGKGLGRQSGHAHLLILRGDLLREAGKAEDAVASFESALADPNWEAVAQQRIWQIHPPETEEEKLRRQFFGSDSSGDDDRSETRDSSGGQAESETLPYRLVEEKDISYPGVSRRTYRLVFDVDTVPTPEQMRMTMVAFWKEGRTGHDEVTIWGYLPEMDVQILAYAIAEFPKDTSPDFKVNDGAAYNTR</sequence>
<feature type="region of interest" description="Disordered" evidence="1">
    <location>
        <begin position="204"/>
        <end position="232"/>
    </location>
</feature>
<accession>A0A382RAL2</accession>
<dbReference type="AlphaFoldDB" id="A0A382RAL2"/>
<feature type="non-terminal residue" evidence="2">
    <location>
        <position position="1"/>
    </location>
</feature>
<dbReference type="Gene3D" id="1.25.40.10">
    <property type="entry name" value="Tetratricopeptide repeat domain"/>
    <property type="match status" value="1"/>
</dbReference>
<feature type="non-terminal residue" evidence="2">
    <location>
        <position position="323"/>
    </location>
</feature>
<evidence type="ECO:0000256" key="1">
    <source>
        <dbReference type="SAM" id="MobiDB-lite"/>
    </source>
</evidence>
<reference evidence="2" key="1">
    <citation type="submission" date="2018-05" db="EMBL/GenBank/DDBJ databases">
        <authorList>
            <person name="Lanie J.A."/>
            <person name="Ng W.-L."/>
            <person name="Kazmierczak K.M."/>
            <person name="Andrzejewski T.M."/>
            <person name="Davidsen T.M."/>
            <person name="Wayne K.J."/>
            <person name="Tettelin H."/>
            <person name="Glass J.I."/>
            <person name="Rusch D."/>
            <person name="Podicherti R."/>
            <person name="Tsui H.-C.T."/>
            <person name="Winkler M.E."/>
        </authorList>
    </citation>
    <scope>NUCLEOTIDE SEQUENCE</scope>
</reference>
<dbReference type="SUPFAM" id="SSF48452">
    <property type="entry name" value="TPR-like"/>
    <property type="match status" value="1"/>
</dbReference>
<protein>
    <submittedName>
        <fullName evidence="2">Uncharacterized protein</fullName>
    </submittedName>
</protein>
<gene>
    <name evidence="2" type="ORF">METZ01_LOCUS347607</name>
</gene>
<organism evidence="2">
    <name type="scientific">marine metagenome</name>
    <dbReference type="NCBI Taxonomy" id="408172"/>
    <lineage>
        <taxon>unclassified sequences</taxon>
        <taxon>metagenomes</taxon>
        <taxon>ecological metagenomes</taxon>
    </lineage>
</organism>
<dbReference type="InterPro" id="IPR011990">
    <property type="entry name" value="TPR-like_helical_dom_sf"/>
</dbReference>
<name>A0A382RAL2_9ZZZZ</name>
<proteinExistence type="predicted"/>
<evidence type="ECO:0000313" key="2">
    <source>
        <dbReference type="EMBL" id="SVC94753.1"/>
    </source>
</evidence>